<dbReference type="PANTHER" id="PTHR43840">
    <property type="entry name" value="MITOCHONDRIAL METAL TRANSPORTER 1-RELATED"/>
    <property type="match status" value="1"/>
</dbReference>
<evidence type="ECO:0000313" key="10">
    <source>
        <dbReference type="EMBL" id="MBP1993535.1"/>
    </source>
</evidence>
<evidence type="ECO:0000256" key="2">
    <source>
        <dbReference type="ARBA" id="ARBA00008114"/>
    </source>
</evidence>
<dbReference type="SUPFAM" id="SSF160240">
    <property type="entry name" value="Cation efflux protein cytoplasmic domain-like"/>
    <property type="match status" value="1"/>
</dbReference>
<keyword evidence="11" id="KW-1185">Reference proteome</keyword>
<feature type="transmembrane region" description="Helical" evidence="7">
    <location>
        <begin position="85"/>
        <end position="106"/>
    </location>
</feature>
<feature type="domain" description="Cation efflux protein transmembrane" evidence="8">
    <location>
        <begin position="15"/>
        <end position="206"/>
    </location>
</feature>
<feature type="transmembrane region" description="Helical" evidence="7">
    <location>
        <begin position="157"/>
        <end position="176"/>
    </location>
</feature>
<dbReference type="Gene3D" id="1.20.1510.10">
    <property type="entry name" value="Cation efflux protein transmembrane domain"/>
    <property type="match status" value="1"/>
</dbReference>
<dbReference type="Proteomes" id="UP001519287">
    <property type="component" value="Unassembled WGS sequence"/>
</dbReference>
<evidence type="ECO:0000256" key="6">
    <source>
        <dbReference type="ARBA" id="ARBA00023136"/>
    </source>
</evidence>
<dbReference type="Pfam" id="PF16916">
    <property type="entry name" value="ZT_dimer"/>
    <property type="match status" value="1"/>
</dbReference>
<name>A0ABS4J2K1_9BACL</name>
<feature type="transmembrane region" description="Helical" evidence="7">
    <location>
        <begin position="47"/>
        <end position="64"/>
    </location>
</feature>
<dbReference type="RefSeq" id="WP_209975422.1">
    <property type="nucleotide sequence ID" value="NZ_JAGGLB010000019.1"/>
</dbReference>
<evidence type="ECO:0000256" key="3">
    <source>
        <dbReference type="ARBA" id="ARBA00022448"/>
    </source>
</evidence>
<reference evidence="10 11" key="1">
    <citation type="submission" date="2021-03" db="EMBL/GenBank/DDBJ databases">
        <title>Genomic Encyclopedia of Type Strains, Phase IV (KMG-IV): sequencing the most valuable type-strain genomes for metagenomic binning, comparative biology and taxonomic classification.</title>
        <authorList>
            <person name="Goeker M."/>
        </authorList>
    </citation>
    <scope>NUCLEOTIDE SEQUENCE [LARGE SCALE GENOMIC DNA]</scope>
    <source>
        <strain evidence="10 11">DSM 26048</strain>
    </source>
</reference>
<feature type="transmembrane region" description="Helical" evidence="7">
    <location>
        <begin position="14"/>
        <end position="35"/>
    </location>
</feature>
<keyword evidence="4 7" id="KW-0812">Transmembrane</keyword>
<comment type="caution">
    <text evidence="10">The sequence shown here is derived from an EMBL/GenBank/DDBJ whole genome shotgun (WGS) entry which is preliminary data.</text>
</comment>
<evidence type="ECO:0000259" key="9">
    <source>
        <dbReference type="Pfam" id="PF16916"/>
    </source>
</evidence>
<evidence type="ECO:0000256" key="5">
    <source>
        <dbReference type="ARBA" id="ARBA00022989"/>
    </source>
</evidence>
<accession>A0ABS4J2K1</accession>
<dbReference type="InterPro" id="IPR058533">
    <property type="entry name" value="Cation_efflux_TM"/>
</dbReference>
<dbReference type="InterPro" id="IPR027470">
    <property type="entry name" value="Cation_efflux_CTD"/>
</dbReference>
<evidence type="ECO:0000256" key="1">
    <source>
        <dbReference type="ARBA" id="ARBA00004141"/>
    </source>
</evidence>
<gene>
    <name evidence="10" type="ORF">J2Z66_005157</name>
</gene>
<dbReference type="PANTHER" id="PTHR43840:SF50">
    <property type="entry name" value="MANGANESE EFFLUX SYSTEM PROTEIN MNES"/>
    <property type="match status" value="1"/>
</dbReference>
<dbReference type="InterPro" id="IPR036837">
    <property type="entry name" value="Cation_efflux_CTD_sf"/>
</dbReference>
<feature type="transmembrane region" description="Helical" evidence="7">
    <location>
        <begin position="118"/>
        <end position="136"/>
    </location>
</feature>
<sequence>MEAYDNLKQAEKGAWLSISVYMVLSLLKLIIGYLFHSDALTADGFNNTTDILASIAVLIGLRISRKPPDHDHPYGHFRAETVASLVAAFIMAAVGLQVLIGAFLSIRQADSQPPGQLAAWTALFSAVIMAMVYIYNRNLSRKVNSPSIMAAALDNRSDALVSLGAFVGIMGAGIGWPWLDPVTAFIVGLVICKTAWDIFRESSHALTDGFDENKLNIFKTTIEKTPGVVYIGDLKARIHGNQVLVDVTIHVDEDLSIAEGHEISDKVEDEMLRQHQISHVHVHIEPKA</sequence>
<feature type="domain" description="Cation efflux protein cytoplasmic" evidence="9">
    <location>
        <begin position="212"/>
        <end position="286"/>
    </location>
</feature>
<keyword evidence="5 7" id="KW-1133">Transmembrane helix</keyword>
<dbReference type="Gene3D" id="3.30.70.1350">
    <property type="entry name" value="Cation efflux protein, cytoplasmic domain"/>
    <property type="match status" value="1"/>
</dbReference>
<evidence type="ECO:0000256" key="7">
    <source>
        <dbReference type="SAM" id="Phobius"/>
    </source>
</evidence>
<dbReference type="Pfam" id="PF01545">
    <property type="entry name" value="Cation_efflux"/>
    <property type="match status" value="1"/>
</dbReference>
<comment type="subcellular location">
    <subcellularLocation>
        <location evidence="1">Membrane</location>
        <topology evidence="1">Multi-pass membrane protein</topology>
    </subcellularLocation>
</comment>
<dbReference type="InterPro" id="IPR002524">
    <property type="entry name" value="Cation_efflux"/>
</dbReference>
<comment type="similarity">
    <text evidence="2">Belongs to the cation diffusion facilitator (CDF) transporter (TC 2.A.4) family.</text>
</comment>
<dbReference type="InterPro" id="IPR027469">
    <property type="entry name" value="Cation_efflux_TMD_sf"/>
</dbReference>
<dbReference type="EMBL" id="JAGGLB010000019">
    <property type="protein sequence ID" value="MBP1993535.1"/>
    <property type="molecule type" value="Genomic_DNA"/>
</dbReference>
<evidence type="ECO:0000259" key="8">
    <source>
        <dbReference type="Pfam" id="PF01545"/>
    </source>
</evidence>
<organism evidence="10 11">
    <name type="scientific">Paenibacillus eucommiae</name>
    <dbReference type="NCBI Taxonomy" id="1355755"/>
    <lineage>
        <taxon>Bacteria</taxon>
        <taxon>Bacillati</taxon>
        <taxon>Bacillota</taxon>
        <taxon>Bacilli</taxon>
        <taxon>Bacillales</taxon>
        <taxon>Paenibacillaceae</taxon>
        <taxon>Paenibacillus</taxon>
    </lineage>
</organism>
<evidence type="ECO:0000313" key="11">
    <source>
        <dbReference type="Proteomes" id="UP001519287"/>
    </source>
</evidence>
<keyword evidence="3" id="KW-0813">Transport</keyword>
<protein>
    <submittedName>
        <fullName evidence="10">Cation diffusion facilitator family transporter</fullName>
    </submittedName>
</protein>
<keyword evidence="6 7" id="KW-0472">Membrane</keyword>
<dbReference type="InterPro" id="IPR050291">
    <property type="entry name" value="CDF_Transporter"/>
</dbReference>
<dbReference type="SUPFAM" id="SSF161111">
    <property type="entry name" value="Cation efflux protein transmembrane domain-like"/>
    <property type="match status" value="1"/>
</dbReference>
<evidence type="ECO:0000256" key="4">
    <source>
        <dbReference type="ARBA" id="ARBA00022692"/>
    </source>
</evidence>
<dbReference type="NCBIfam" id="TIGR01297">
    <property type="entry name" value="CDF"/>
    <property type="match status" value="1"/>
</dbReference>
<proteinExistence type="inferred from homology"/>